<keyword evidence="10" id="KW-1185">Reference proteome</keyword>
<dbReference type="PROSITE" id="PS00108">
    <property type="entry name" value="PROTEIN_KINASE_ST"/>
    <property type="match status" value="1"/>
</dbReference>
<dbReference type="Pfam" id="PF00069">
    <property type="entry name" value="Pkinase"/>
    <property type="match status" value="1"/>
</dbReference>
<dbReference type="Gene3D" id="2.70.160.11">
    <property type="entry name" value="Hnrnp arginine n-methyltransferase1"/>
    <property type="match status" value="2"/>
</dbReference>
<dbReference type="InterPro" id="IPR011009">
    <property type="entry name" value="Kinase-like_dom_sf"/>
</dbReference>
<evidence type="ECO:0000256" key="6">
    <source>
        <dbReference type="ARBA" id="ARBA00022840"/>
    </source>
</evidence>
<protein>
    <submittedName>
        <fullName evidence="9">Calcium-dependent protein kinase 2 (PfCDPK2)</fullName>
    </submittedName>
</protein>
<evidence type="ECO:0000256" key="1">
    <source>
        <dbReference type="ARBA" id="ARBA00022527"/>
    </source>
</evidence>
<keyword evidence="2 7" id="KW-0808">Transferase</keyword>
<evidence type="ECO:0000256" key="4">
    <source>
        <dbReference type="ARBA" id="ARBA00022741"/>
    </source>
</evidence>
<keyword evidence="5 9" id="KW-0418">Kinase</keyword>
<dbReference type="InterPro" id="IPR008271">
    <property type="entry name" value="Ser/Thr_kinase_AS"/>
</dbReference>
<feature type="domain" description="Protein kinase" evidence="8">
    <location>
        <begin position="667"/>
        <end position="917"/>
    </location>
</feature>
<dbReference type="CDD" id="cd02440">
    <property type="entry name" value="AdoMet_MTases"/>
    <property type="match status" value="1"/>
</dbReference>
<dbReference type="SUPFAM" id="SSF56112">
    <property type="entry name" value="Protein kinase-like (PK-like)"/>
    <property type="match status" value="1"/>
</dbReference>
<evidence type="ECO:0000313" key="9">
    <source>
        <dbReference type="EMBL" id="CAK9112538.1"/>
    </source>
</evidence>
<reference evidence="9 10" key="1">
    <citation type="submission" date="2024-02" db="EMBL/GenBank/DDBJ databases">
        <authorList>
            <person name="Chen Y."/>
            <person name="Shah S."/>
            <person name="Dougan E. K."/>
            <person name="Thang M."/>
            <person name="Chan C."/>
        </authorList>
    </citation>
    <scope>NUCLEOTIDE SEQUENCE [LARGE SCALE GENOMIC DNA]</scope>
</reference>
<dbReference type="InterPro" id="IPR025799">
    <property type="entry name" value="Arg_MeTrfase"/>
</dbReference>
<keyword evidence="7" id="KW-0489">Methyltransferase</keyword>
<accession>A0ABP0SJH2</accession>
<evidence type="ECO:0000256" key="2">
    <source>
        <dbReference type="ARBA" id="ARBA00022679"/>
    </source>
</evidence>
<dbReference type="EMBL" id="CAXAMM010043973">
    <property type="protein sequence ID" value="CAK9112538.1"/>
    <property type="molecule type" value="Genomic_DNA"/>
</dbReference>
<dbReference type="Pfam" id="PF06325">
    <property type="entry name" value="PrmA"/>
    <property type="match status" value="1"/>
</dbReference>
<name>A0ABP0SJH2_9DINO</name>
<dbReference type="SMART" id="SM00220">
    <property type="entry name" value="S_TKc"/>
    <property type="match status" value="1"/>
</dbReference>
<dbReference type="PROSITE" id="PS51678">
    <property type="entry name" value="SAM_MT_PRMT"/>
    <property type="match status" value="1"/>
</dbReference>
<dbReference type="Proteomes" id="UP001642464">
    <property type="component" value="Unassembled WGS sequence"/>
</dbReference>
<dbReference type="PROSITE" id="PS50011">
    <property type="entry name" value="PROTEIN_KINASE_DOM"/>
    <property type="match status" value="1"/>
</dbReference>
<proteinExistence type="predicted"/>
<evidence type="ECO:0000256" key="5">
    <source>
        <dbReference type="ARBA" id="ARBA00022777"/>
    </source>
</evidence>
<keyword evidence="3 7" id="KW-0949">S-adenosyl-L-methionine</keyword>
<dbReference type="InterPro" id="IPR000719">
    <property type="entry name" value="Prot_kinase_dom"/>
</dbReference>
<keyword evidence="6" id="KW-0067">ATP-binding</keyword>
<gene>
    <name evidence="9" type="ORF">SCF082_LOCUS52171</name>
</gene>
<sequence length="917" mass="103276">MLHDEARLKAFCEAFDRLPRSVLQHVAVDIGCGTGILGLSLLKQRPELPKVVAFESDPVLAEVAQANAVENNLASKLKVHAVRSTAVCFDRPDRAKLLVAEILDAGLLGEDCLRTLRHASESLLTEDYWAVPASADVFACAVESSMLTTFQTAETAWWTRRAPKTVREDQGDANPHDVALEKLLATGKAHLLSDEFHALSFDFESLPSSHRAKLLEVTVRRSGRLDAIVFWWYCYMLRGDQVPSMTNAPSSFSQSTKREIDHWRQAVCVLPHPRPLVQAGQVLRLAVFHTDEDIWFRIQDHLPTGPVELPQASSNLALLSSSRLWMLSDQEKYQELQRSLHWAVKSLYKASSRWANIQVVDLSDGPFMSLLACNSLRRYGWTPKGRRLRRMLRMAPTSSLISLESSEEDLQVAKELFTARRPGVQGRLFVPKVRHLLGSPCLAPKSVSMICGEPFARECEGLPCDCQLWHHWAQVDALRFSLKPEGVLLPRSFRLKAVLLSCQDLWRRRQELSSVVGVDVSAVNRLHPERRNGSEGTILVPGRPRFPCGLWQVEHAILSDPVTLCQVDLAEDFPESFQRFPGVTLRSKCPGVHAIATWTEVCFSKATDWIPTVRIEKDTARFQPSPMMQGILLAKKMVKDTAVLRQQASGPEDLDPKRKDWLDGPWHLTDGWKNRGEYVRRGRQRRRQGVHLAGKRSGAEGAGEIARVVQEVAIMKTLDHPNIIKLFETFEDDEYLYLVLEYCGGGDVLDRIISDGAMDELSSSMVIRGMLATLNYLNANGYVHRDIKPENIMYKESKDDQMVSQLRLVDFGYSCRSPEEGKALRTKVGSPYYVAPEVLAGSYGKEPRPRRPDVVFARRTEQSRLRCDVWSLGAVCFMLVDVHGRSVMAVEVLGPIKALKLLQWLSLGKPMLKPCEW</sequence>
<dbReference type="GO" id="GO:0016301">
    <property type="term" value="F:kinase activity"/>
    <property type="evidence" value="ECO:0007669"/>
    <property type="project" value="UniProtKB-KW"/>
</dbReference>
<dbReference type="Gene3D" id="1.10.510.10">
    <property type="entry name" value="Transferase(Phosphotransferase) domain 1"/>
    <property type="match status" value="1"/>
</dbReference>
<dbReference type="PANTHER" id="PTHR24349">
    <property type="entry name" value="SERINE/THREONINE-PROTEIN KINASE"/>
    <property type="match status" value="1"/>
</dbReference>
<evidence type="ECO:0000256" key="3">
    <source>
        <dbReference type="ARBA" id="ARBA00022691"/>
    </source>
</evidence>
<evidence type="ECO:0000313" key="10">
    <source>
        <dbReference type="Proteomes" id="UP001642464"/>
    </source>
</evidence>
<evidence type="ECO:0000256" key="7">
    <source>
        <dbReference type="PROSITE-ProRule" id="PRU01015"/>
    </source>
</evidence>
<dbReference type="InterPro" id="IPR050205">
    <property type="entry name" value="CDPK_Ser/Thr_kinases"/>
</dbReference>
<dbReference type="InterPro" id="IPR029063">
    <property type="entry name" value="SAM-dependent_MTases_sf"/>
</dbReference>
<evidence type="ECO:0000259" key="8">
    <source>
        <dbReference type="PROSITE" id="PS50011"/>
    </source>
</evidence>
<keyword evidence="4" id="KW-0547">Nucleotide-binding</keyword>
<comment type="caution">
    <text evidence="9">The sequence shown here is derived from an EMBL/GenBank/DDBJ whole genome shotgun (WGS) entry which is preliminary data.</text>
</comment>
<dbReference type="Gene3D" id="3.40.50.150">
    <property type="entry name" value="Vaccinia Virus protein VP39"/>
    <property type="match status" value="2"/>
</dbReference>
<organism evidence="9 10">
    <name type="scientific">Durusdinium trenchii</name>
    <dbReference type="NCBI Taxonomy" id="1381693"/>
    <lineage>
        <taxon>Eukaryota</taxon>
        <taxon>Sar</taxon>
        <taxon>Alveolata</taxon>
        <taxon>Dinophyceae</taxon>
        <taxon>Suessiales</taxon>
        <taxon>Symbiodiniaceae</taxon>
        <taxon>Durusdinium</taxon>
    </lineage>
</organism>
<dbReference type="SUPFAM" id="SSF53335">
    <property type="entry name" value="S-adenosyl-L-methionine-dependent methyltransferases"/>
    <property type="match status" value="1"/>
</dbReference>
<keyword evidence="1" id="KW-0723">Serine/threonine-protein kinase</keyword>